<keyword evidence="6" id="KW-0482">Metalloprotease</keyword>
<dbReference type="PANTHER" id="PTHR43690">
    <property type="entry name" value="NARDILYSIN"/>
    <property type="match status" value="1"/>
</dbReference>
<dbReference type="GO" id="GO:0046872">
    <property type="term" value="F:metal ion binding"/>
    <property type="evidence" value="ECO:0007669"/>
    <property type="project" value="UniProtKB-KW"/>
</dbReference>
<feature type="transmembrane region" description="Helical" evidence="8">
    <location>
        <begin position="906"/>
        <end position="924"/>
    </location>
</feature>
<dbReference type="AlphaFoldDB" id="A0A135S9X6"/>
<evidence type="ECO:0000256" key="6">
    <source>
        <dbReference type="ARBA" id="ARBA00023049"/>
    </source>
</evidence>
<dbReference type="Pfam" id="PF22456">
    <property type="entry name" value="PqqF-like_C_4"/>
    <property type="match status" value="1"/>
</dbReference>
<organism evidence="13 14">
    <name type="scientific">Colletotrichum nymphaeae SA-01</name>
    <dbReference type="NCBI Taxonomy" id="1460502"/>
    <lineage>
        <taxon>Eukaryota</taxon>
        <taxon>Fungi</taxon>
        <taxon>Dikarya</taxon>
        <taxon>Ascomycota</taxon>
        <taxon>Pezizomycotina</taxon>
        <taxon>Sordariomycetes</taxon>
        <taxon>Hypocreomycetidae</taxon>
        <taxon>Glomerellales</taxon>
        <taxon>Glomerellaceae</taxon>
        <taxon>Colletotrichum</taxon>
        <taxon>Colletotrichum acutatum species complex</taxon>
    </lineage>
</organism>
<dbReference type="InterPro" id="IPR011765">
    <property type="entry name" value="Pept_M16_N"/>
</dbReference>
<dbReference type="GO" id="GO:0005739">
    <property type="term" value="C:mitochondrion"/>
    <property type="evidence" value="ECO:0007669"/>
    <property type="project" value="TreeGrafter"/>
</dbReference>
<evidence type="ECO:0000313" key="13">
    <source>
        <dbReference type="EMBL" id="KXH32713.1"/>
    </source>
</evidence>
<dbReference type="GO" id="GO:0004222">
    <property type="term" value="F:metalloendopeptidase activity"/>
    <property type="evidence" value="ECO:0007669"/>
    <property type="project" value="TreeGrafter"/>
</dbReference>
<evidence type="ECO:0000256" key="7">
    <source>
        <dbReference type="SAM" id="MobiDB-lite"/>
    </source>
</evidence>
<dbReference type="Gene3D" id="3.30.830.10">
    <property type="entry name" value="Metalloenzyme, LuxS/M16 peptidase-like"/>
    <property type="match status" value="5"/>
</dbReference>
<evidence type="ECO:0000313" key="14">
    <source>
        <dbReference type="Proteomes" id="UP000070054"/>
    </source>
</evidence>
<proteinExistence type="inferred from homology"/>
<dbReference type="InterPro" id="IPR050626">
    <property type="entry name" value="Peptidase_M16"/>
</dbReference>
<evidence type="ECO:0000256" key="2">
    <source>
        <dbReference type="ARBA" id="ARBA00022670"/>
    </source>
</evidence>
<keyword evidence="3" id="KW-0479">Metal-binding</keyword>
<dbReference type="GO" id="GO:0043171">
    <property type="term" value="P:peptide catabolic process"/>
    <property type="evidence" value="ECO:0007669"/>
    <property type="project" value="TreeGrafter"/>
</dbReference>
<feature type="domain" description="Peptidase M16 N-terminal" evidence="9">
    <location>
        <begin position="30"/>
        <end position="155"/>
    </location>
</feature>
<feature type="domain" description="Peptidase M16 C-terminal" evidence="10">
    <location>
        <begin position="182"/>
        <end position="287"/>
    </location>
</feature>
<keyword evidence="8" id="KW-0472">Membrane</keyword>
<keyword evidence="4" id="KW-0378">Hydrolase</keyword>
<evidence type="ECO:0000256" key="8">
    <source>
        <dbReference type="SAM" id="Phobius"/>
    </source>
</evidence>
<protein>
    <submittedName>
        <fullName evidence="13">Peptidase M16 inactive domain-containing protein</fullName>
    </submittedName>
</protein>
<feature type="transmembrane region" description="Helical" evidence="8">
    <location>
        <begin position="880"/>
        <end position="899"/>
    </location>
</feature>
<dbReference type="EMBL" id="JEMN01001575">
    <property type="protein sequence ID" value="KXH32713.1"/>
    <property type="molecule type" value="Genomic_DNA"/>
</dbReference>
<evidence type="ECO:0000256" key="3">
    <source>
        <dbReference type="ARBA" id="ARBA00022723"/>
    </source>
</evidence>
<evidence type="ECO:0000259" key="11">
    <source>
        <dbReference type="Pfam" id="PF16187"/>
    </source>
</evidence>
<feature type="domain" description="Peptidase M16 middle/third" evidence="11">
    <location>
        <begin position="346"/>
        <end position="559"/>
    </location>
</feature>
<name>A0A135S9X6_9PEZI</name>
<feature type="region of interest" description="Disordered" evidence="7">
    <location>
        <begin position="790"/>
        <end position="819"/>
    </location>
</feature>
<dbReference type="InterPro" id="IPR007863">
    <property type="entry name" value="Peptidase_M16_C"/>
</dbReference>
<evidence type="ECO:0000256" key="1">
    <source>
        <dbReference type="ARBA" id="ARBA00007261"/>
    </source>
</evidence>
<dbReference type="GO" id="GO:0005829">
    <property type="term" value="C:cytosol"/>
    <property type="evidence" value="ECO:0007669"/>
    <property type="project" value="TreeGrafter"/>
</dbReference>
<comment type="similarity">
    <text evidence="1">Belongs to the peptidase M16 family.</text>
</comment>
<feature type="transmembrane region" description="Helical" evidence="8">
    <location>
        <begin position="944"/>
        <end position="967"/>
    </location>
</feature>
<accession>A0A135S9X6</accession>
<sequence length="979" mass="111718">MTAPKPKPIERVTENFEKPLADKRTYRVIQTDKASAALDVNVGSFSDEKAMPGMAHIVEHYLASNSGTSNAYTGATSTNYYFDVSAKPANDMEPSASNPSPFKGALDRFAQFFIEPLFLESILDRELRAVDSENKKNLQSDQWRLRQLRQSLSSPNHPFNHFSTGNFEVLKTQPEANDVIVRAKFMEFHEKHYSANRMKLVALEREPLDILEGWVSELFNGVPNKDLVPNRWKAEVPFRESELGVQVFAKPVMDSLELSICFPFLDQTGMFESHPSRYISHLIGHKGLEIILTEEGLKKYENVVKIVFQYFSLLRESPPQESIFDEIKMMDDINFKFKQKTPESHFTSHASAKETWYGTDYRQEKIPDDFMAEIKKAASSTASDRLAELHLPRKNKFIPTKLDVEKKEVQEPAVAPRIVRNDSIARVWFKRDDTFWVPKADLIISCRNPSIYSTAENAVKAKLFIDLVRDALEAYSYDAELAGLQYSFALDARGLFLKLTRYNDKFAVLSEKVSDYTTWLNSERHYVAEESLTELPNIASEDVRQFRKQMLSQMHIESYVHGNLYKEDALKLTDMIETILKPRELPRLQLPVIRSLVLPAGSNYVYKKTLKDPANVNHCIEVWLYVGYKSDRITRAKTMLLEQMTEEPAVNQLRTKEQLGYVVFSGLRSFSTTYGFRFIIQSERTPEYLESRIEAFLNHFANNLDSMSETDFEGHKRSLIVKCLETLKNLDQESNCHWAQIASGYYDFELAQDNAAHIKSLTKAEMVEFFQQYIKPGSSTRAKLSVHLHAQASSSTETEATMDGIKTEESGAASTPEPVPIKDVRSFRASLRMTQRAKAAKTLSEYEDIDNLFTFKRMESDENMQLILQGHRRRTPETRLFFTAILTCGVAFVVTSAIARNHSPSFLLQPLALVLSGNGLWSAWSFRSPLREALMSPRDNGTQFLVTSYTLLVCHGLFVSAPLAALFEDVVTSYLVRLP</sequence>
<keyword evidence="8" id="KW-1133">Transmembrane helix</keyword>
<dbReference type="Proteomes" id="UP000070054">
    <property type="component" value="Unassembled WGS sequence"/>
</dbReference>
<evidence type="ECO:0000256" key="5">
    <source>
        <dbReference type="ARBA" id="ARBA00022833"/>
    </source>
</evidence>
<keyword evidence="8" id="KW-0812">Transmembrane</keyword>
<keyword evidence="5" id="KW-0862">Zinc</keyword>
<evidence type="ECO:0000259" key="10">
    <source>
        <dbReference type="Pfam" id="PF05193"/>
    </source>
</evidence>
<dbReference type="PANTHER" id="PTHR43690:SF18">
    <property type="entry name" value="INSULIN-DEGRADING ENZYME-RELATED"/>
    <property type="match status" value="1"/>
</dbReference>
<feature type="domain" description="Coenzyme PQQ synthesis protein F-like C-terminal lobe" evidence="12">
    <location>
        <begin position="640"/>
        <end position="738"/>
    </location>
</feature>
<keyword evidence="2" id="KW-0645">Protease</keyword>
<dbReference type="OrthoDB" id="952271at2759"/>
<evidence type="ECO:0000259" key="9">
    <source>
        <dbReference type="Pfam" id="PF00675"/>
    </source>
</evidence>
<dbReference type="Pfam" id="PF05193">
    <property type="entry name" value="Peptidase_M16_C"/>
    <property type="match status" value="1"/>
</dbReference>
<dbReference type="InterPro" id="IPR054734">
    <property type="entry name" value="PqqF-like_C_4"/>
</dbReference>
<gene>
    <name evidence="13" type="ORF">CNYM01_13001</name>
</gene>
<keyword evidence="14" id="KW-1185">Reference proteome</keyword>
<dbReference type="GO" id="GO:0051603">
    <property type="term" value="P:proteolysis involved in protein catabolic process"/>
    <property type="evidence" value="ECO:0007669"/>
    <property type="project" value="TreeGrafter"/>
</dbReference>
<comment type="caution">
    <text evidence="13">The sequence shown here is derived from an EMBL/GenBank/DDBJ whole genome shotgun (WGS) entry which is preliminary data.</text>
</comment>
<evidence type="ECO:0000259" key="12">
    <source>
        <dbReference type="Pfam" id="PF22456"/>
    </source>
</evidence>
<dbReference type="InterPro" id="IPR011249">
    <property type="entry name" value="Metalloenz_LuxS/M16"/>
</dbReference>
<evidence type="ECO:0000256" key="4">
    <source>
        <dbReference type="ARBA" id="ARBA00022801"/>
    </source>
</evidence>
<dbReference type="SUPFAM" id="SSF63411">
    <property type="entry name" value="LuxS/MPP-like metallohydrolase"/>
    <property type="match status" value="4"/>
</dbReference>
<reference evidence="13 14" key="1">
    <citation type="submission" date="2014-02" db="EMBL/GenBank/DDBJ databases">
        <title>The genome sequence of Colletotrichum nymphaeae SA-01.</title>
        <authorList>
            <person name="Baroncelli R."/>
            <person name="Thon M.R."/>
        </authorList>
    </citation>
    <scope>NUCLEOTIDE SEQUENCE [LARGE SCALE GENOMIC DNA]</scope>
    <source>
        <strain evidence="13 14">SA-01</strain>
    </source>
</reference>
<dbReference type="Pfam" id="PF16187">
    <property type="entry name" value="Peptidase_M16_M"/>
    <property type="match status" value="1"/>
</dbReference>
<dbReference type="InterPro" id="IPR032632">
    <property type="entry name" value="Peptidase_M16_M"/>
</dbReference>
<dbReference type="Pfam" id="PF00675">
    <property type="entry name" value="Peptidase_M16"/>
    <property type="match status" value="1"/>
</dbReference>